<dbReference type="EMBL" id="CAJOBA010056155">
    <property type="protein sequence ID" value="CAF4289695.1"/>
    <property type="molecule type" value="Genomic_DNA"/>
</dbReference>
<accession>A0A8S2THS2</accession>
<proteinExistence type="predicted"/>
<feature type="region of interest" description="Disordered" evidence="1">
    <location>
        <begin position="1"/>
        <end position="30"/>
    </location>
</feature>
<protein>
    <submittedName>
        <fullName evidence="3">Uncharacterized protein</fullName>
    </submittedName>
</protein>
<dbReference type="Proteomes" id="UP000682733">
    <property type="component" value="Unassembled WGS sequence"/>
</dbReference>
<sequence length="66" mass="7371">MYPRTTPVALIDILSENDTSDEDDEEEDGEKWHLVTKADDERPKPLPLFTVSRGARFSVSGNPKPG</sequence>
<evidence type="ECO:0000256" key="1">
    <source>
        <dbReference type="SAM" id="MobiDB-lite"/>
    </source>
</evidence>
<feature type="compositionally biased region" description="Acidic residues" evidence="1">
    <location>
        <begin position="18"/>
        <end position="29"/>
    </location>
</feature>
<evidence type="ECO:0000313" key="2">
    <source>
        <dbReference type="EMBL" id="CAF1501238.1"/>
    </source>
</evidence>
<dbReference type="AlphaFoldDB" id="A0A8S2THS2"/>
<evidence type="ECO:0000313" key="3">
    <source>
        <dbReference type="EMBL" id="CAF4289695.1"/>
    </source>
</evidence>
<organism evidence="3 4">
    <name type="scientific">Didymodactylos carnosus</name>
    <dbReference type="NCBI Taxonomy" id="1234261"/>
    <lineage>
        <taxon>Eukaryota</taxon>
        <taxon>Metazoa</taxon>
        <taxon>Spiralia</taxon>
        <taxon>Gnathifera</taxon>
        <taxon>Rotifera</taxon>
        <taxon>Eurotatoria</taxon>
        <taxon>Bdelloidea</taxon>
        <taxon>Philodinida</taxon>
        <taxon>Philodinidae</taxon>
        <taxon>Didymodactylos</taxon>
    </lineage>
</organism>
<feature type="non-terminal residue" evidence="3">
    <location>
        <position position="1"/>
    </location>
</feature>
<comment type="caution">
    <text evidence="3">The sequence shown here is derived from an EMBL/GenBank/DDBJ whole genome shotgun (WGS) entry which is preliminary data.</text>
</comment>
<dbReference type="EMBL" id="CAJNOK010034143">
    <property type="protein sequence ID" value="CAF1501238.1"/>
    <property type="molecule type" value="Genomic_DNA"/>
</dbReference>
<name>A0A8S2THS2_9BILA</name>
<dbReference type="Proteomes" id="UP000677228">
    <property type="component" value="Unassembled WGS sequence"/>
</dbReference>
<reference evidence="3" key="1">
    <citation type="submission" date="2021-02" db="EMBL/GenBank/DDBJ databases">
        <authorList>
            <person name="Nowell W R."/>
        </authorList>
    </citation>
    <scope>NUCLEOTIDE SEQUENCE</scope>
</reference>
<evidence type="ECO:0000313" key="4">
    <source>
        <dbReference type="Proteomes" id="UP000682733"/>
    </source>
</evidence>
<gene>
    <name evidence="2" type="ORF">OVA965_LOCUS36946</name>
    <name evidence="3" type="ORF">TMI583_LOCUS37986</name>
</gene>